<dbReference type="PANTHER" id="PTHR36057:SF1">
    <property type="entry name" value="LIPOPROTEIN LIPID ATTACHMENT SITE-LIKE PROTEIN, PUTATIVE (DUF1223)-RELATED"/>
    <property type="match status" value="1"/>
</dbReference>
<evidence type="ECO:0000313" key="2">
    <source>
        <dbReference type="EMBL" id="GAA3951703.1"/>
    </source>
</evidence>
<reference evidence="3" key="1">
    <citation type="journal article" date="2019" name="Int. J. Syst. Evol. Microbiol.">
        <title>The Global Catalogue of Microorganisms (GCM) 10K type strain sequencing project: providing services to taxonomists for standard genome sequencing and annotation.</title>
        <authorList>
            <consortium name="The Broad Institute Genomics Platform"/>
            <consortium name="The Broad Institute Genome Sequencing Center for Infectious Disease"/>
            <person name="Wu L."/>
            <person name="Ma J."/>
        </authorList>
    </citation>
    <scope>NUCLEOTIDE SEQUENCE [LARGE SCALE GENOMIC DNA]</scope>
    <source>
        <strain evidence="3">JCM 17338</strain>
    </source>
</reference>
<keyword evidence="3" id="KW-1185">Reference proteome</keyword>
<evidence type="ECO:0000256" key="1">
    <source>
        <dbReference type="SAM" id="SignalP"/>
    </source>
</evidence>
<proteinExistence type="predicted"/>
<organism evidence="2 3">
    <name type="scientific">Pedobacter ginsengiterrae</name>
    <dbReference type="NCBI Taxonomy" id="871696"/>
    <lineage>
        <taxon>Bacteria</taxon>
        <taxon>Pseudomonadati</taxon>
        <taxon>Bacteroidota</taxon>
        <taxon>Sphingobacteriia</taxon>
        <taxon>Sphingobacteriales</taxon>
        <taxon>Sphingobacteriaceae</taxon>
        <taxon>Pedobacter</taxon>
    </lineage>
</organism>
<dbReference type="EMBL" id="BAABAK010000001">
    <property type="protein sequence ID" value="GAA3951703.1"/>
    <property type="molecule type" value="Genomic_DNA"/>
</dbReference>
<sequence length="259" mass="29074">MKRKIAALVILAMCYITLAFTQNKNQKTVQNVKDNGFAVVELFTSEGCSSCPPADALVAKIQREIVNKPIYILAYHVDYWDRLGWKDSFSNSKFSDRQNQYANWLNLKSIYTPQIVVNGNKEFIGSEENTLRKTISDALKSGNENSLDITLQKQNGEELSLTYNTNQKNTGYNLIVAAVIPNAVNRVLKGENKGKTLAHVQIVEQFETINLNDKANGTFKLTLKKLKNQTDITLIAFLQNQSTGQIIAATKLKDKVMHV</sequence>
<dbReference type="RefSeq" id="WP_344764317.1">
    <property type="nucleotide sequence ID" value="NZ_BAABAK010000001.1"/>
</dbReference>
<accession>A0ABP7NPW6</accession>
<name>A0ABP7NPW6_9SPHI</name>
<protein>
    <submittedName>
        <fullName evidence="2">Thioredoxin family protein</fullName>
    </submittedName>
</protein>
<dbReference type="PANTHER" id="PTHR36057">
    <property type="match status" value="1"/>
</dbReference>
<comment type="caution">
    <text evidence="2">The sequence shown here is derived from an EMBL/GenBank/DDBJ whole genome shotgun (WGS) entry which is preliminary data.</text>
</comment>
<dbReference type="SUPFAM" id="SSF52833">
    <property type="entry name" value="Thioredoxin-like"/>
    <property type="match status" value="1"/>
</dbReference>
<evidence type="ECO:0000313" key="3">
    <source>
        <dbReference type="Proteomes" id="UP001501081"/>
    </source>
</evidence>
<gene>
    <name evidence="2" type="ORF">GCM10022246_02610</name>
</gene>
<dbReference type="InterPro" id="IPR036249">
    <property type="entry name" value="Thioredoxin-like_sf"/>
</dbReference>
<feature type="signal peptide" evidence="1">
    <location>
        <begin position="1"/>
        <end position="21"/>
    </location>
</feature>
<dbReference type="InterPro" id="IPR010634">
    <property type="entry name" value="DUF1223"/>
</dbReference>
<feature type="chain" id="PRO_5047201312" evidence="1">
    <location>
        <begin position="22"/>
        <end position="259"/>
    </location>
</feature>
<keyword evidence="1" id="KW-0732">Signal</keyword>
<dbReference type="Pfam" id="PF06764">
    <property type="entry name" value="DUF1223"/>
    <property type="match status" value="1"/>
</dbReference>
<dbReference type="Proteomes" id="UP001501081">
    <property type="component" value="Unassembled WGS sequence"/>
</dbReference>